<evidence type="ECO:0000313" key="9">
    <source>
        <dbReference type="Proteomes" id="UP001430172"/>
    </source>
</evidence>
<evidence type="ECO:0000259" key="6">
    <source>
        <dbReference type="Pfam" id="PF04542"/>
    </source>
</evidence>
<dbReference type="InterPro" id="IPR013324">
    <property type="entry name" value="RNA_pol_sigma_r3/r4-like"/>
</dbReference>
<keyword evidence="9" id="KW-1185">Reference proteome</keyword>
<evidence type="ECO:0000256" key="4">
    <source>
        <dbReference type="ARBA" id="ARBA00023125"/>
    </source>
</evidence>
<dbReference type="EMBL" id="JAFDVD010000028">
    <property type="protein sequence ID" value="MBM6402586.1"/>
    <property type="molecule type" value="Genomic_DNA"/>
</dbReference>
<accession>A0ABS2CRT1</accession>
<dbReference type="RefSeq" id="WP_204133057.1">
    <property type="nucleotide sequence ID" value="NZ_JAFDVD010000028.1"/>
</dbReference>
<dbReference type="CDD" id="cd06171">
    <property type="entry name" value="Sigma70_r4"/>
    <property type="match status" value="1"/>
</dbReference>
<dbReference type="InterPro" id="IPR013325">
    <property type="entry name" value="RNA_pol_sigma_r2"/>
</dbReference>
<organism evidence="8 9">
    <name type="scientific">Phycicoccus sonneratiae</name>
    <dbReference type="NCBI Taxonomy" id="2807628"/>
    <lineage>
        <taxon>Bacteria</taxon>
        <taxon>Bacillati</taxon>
        <taxon>Actinomycetota</taxon>
        <taxon>Actinomycetes</taxon>
        <taxon>Micrococcales</taxon>
        <taxon>Intrasporangiaceae</taxon>
        <taxon>Phycicoccus</taxon>
    </lineage>
</organism>
<dbReference type="InterPro" id="IPR013249">
    <property type="entry name" value="RNA_pol_sigma70_r4_t2"/>
</dbReference>
<keyword evidence="4" id="KW-0238">DNA-binding</keyword>
<evidence type="ECO:0000256" key="2">
    <source>
        <dbReference type="ARBA" id="ARBA00023015"/>
    </source>
</evidence>
<name>A0ABS2CRT1_9MICO</name>
<sequence>MGVEVVQEGPATARLGDEEFARWAEGAGTRLLRLAHALTGRRADAEDLTQDTLVRVGLAWHRLRAGEEPFPYARRTMVNLYLNGRRRHGLWQRLVPRLATETQGPRPDADDGLASARALLDRLPPRQRAAVALRYLLDLDDPAIAAALGCSEATVRSHVSRGLATLRAGLAPTPDPGEDP</sequence>
<evidence type="ECO:0000259" key="7">
    <source>
        <dbReference type="Pfam" id="PF08281"/>
    </source>
</evidence>
<dbReference type="PANTHER" id="PTHR43133">
    <property type="entry name" value="RNA POLYMERASE ECF-TYPE SIGMA FACTO"/>
    <property type="match status" value="1"/>
</dbReference>
<keyword evidence="3" id="KW-0731">Sigma factor</keyword>
<dbReference type="Gene3D" id="1.10.10.10">
    <property type="entry name" value="Winged helix-like DNA-binding domain superfamily/Winged helix DNA-binding domain"/>
    <property type="match status" value="1"/>
</dbReference>
<dbReference type="InterPro" id="IPR014284">
    <property type="entry name" value="RNA_pol_sigma-70_dom"/>
</dbReference>
<dbReference type="PANTHER" id="PTHR43133:SF50">
    <property type="entry name" value="ECF RNA POLYMERASE SIGMA FACTOR SIGM"/>
    <property type="match status" value="1"/>
</dbReference>
<dbReference type="Pfam" id="PF08281">
    <property type="entry name" value="Sigma70_r4_2"/>
    <property type="match status" value="1"/>
</dbReference>
<evidence type="ECO:0000256" key="5">
    <source>
        <dbReference type="ARBA" id="ARBA00023163"/>
    </source>
</evidence>
<evidence type="ECO:0000256" key="1">
    <source>
        <dbReference type="ARBA" id="ARBA00010641"/>
    </source>
</evidence>
<dbReference type="Gene3D" id="1.10.1740.10">
    <property type="match status" value="1"/>
</dbReference>
<keyword evidence="2" id="KW-0805">Transcription regulation</keyword>
<comment type="similarity">
    <text evidence="1">Belongs to the sigma-70 factor family. ECF subfamily.</text>
</comment>
<evidence type="ECO:0000313" key="8">
    <source>
        <dbReference type="EMBL" id="MBM6402586.1"/>
    </source>
</evidence>
<feature type="domain" description="RNA polymerase sigma-70 region 2" evidence="6">
    <location>
        <begin position="30"/>
        <end position="88"/>
    </location>
</feature>
<keyword evidence="5" id="KW-0804">Transcription</keyword>
<dbReference type="SUPFAM" id="SSF88659">
    <property type="entry name" value="Sigma3 and sigma4 domains of RNA polymerase sigma factors"/>
    <property type="match status" value="1"/>
</dbReference>
<dbReference type="NCBIfam" id="TIGR02937">
    <property type="entry name" value="sigma70-ECF"/>
    <property type="match status" value="1"/>
</dbReference>
<proteinExistence type="inferred from homology"/>
<protein>
    <submittedName>
        <fullName evidence="8">Sigma-70 family RNA polymerase sigma factor</fullName>
    </submittedName>
</protein>
<comment type="caution">
    <text evidence="8">The sequence shown here is derived from an EMBL/GenBank/DDBJ whole genome shotgun (WGS) entry which is preliminary data.</text>
</comment>
<dbReference type="InterPro" id="IPR039425">
    <property type="entry name" value="RNA_pol_sigma-70-like"/>
</dbReference>
<gene>
    <name evidence="8" type="ORF">JQN70_19510</name>
</gene>
<feature type="domain" description="RNA polymerase sigma factor 70 region 4 type 2" evidence="7">
    <location>
        <begin position="116"/>
        <end position="166"/>
    </location>
</feature>
<dbReference type="SUPFAM" id="SSF88946">
    <property type="entry name" value="Sigma2 domain of RNA polymerase sigma factors"/>
    <property type="match status" value="1"/>
</dbReference>
<reference evidence="8" key="1">
    <citation type="submission" date="2021-02" db="EMBL/GenBank/DDBJ databases">
        <title>Phycicoccus sp. MQZ13P-5T, whole genome shotgun sequence.</title>
        <authorList>
            <person name="Tuo L."/>
        </authorList>
    </citation>
    <scope>NUCLEOTIDE SEQUENCE</scope>
    <source>
        <strain evidence="8">MQZ13P-5</strain>
    </source>
</reference>
<dbReference type="Pfam" id="PF04542">
    <property type="entry name" value="Sigma70_r2"/>
    <property type="match status" value="1"/>
</dbReference>
<evidence type="ECO:0000256" key="3">
    <source>
        <dbReference type="ARBA" id="ARBA00023082"/>
    </source>
</evidence>
<dbReference type="InterPro" id="IPR007627">
    <property type="entry name" value="RNA_pol_sigma70_r2"/>
</dbReference>
<dbReference type="InterPro" id="IPR036388">
    <property type="entry name" value="WH-like_DNA-bd_sf"/>
</dbReference>
<dbReference type="Proteomes" id="UP001430172">
    <property type="component" value="Unassembled WGS sequence"/>
</dbReference>